<dbReference type="Proteomes" id="UP001472677">
    <property type="component" value="Unassembled WGS sequence"/>
</dbReference>
<accession>A0ABR2B9S9</accession>
<protein>
    <submittedName>
        <fullName evidence="1">Uncharacterized protein</fullName>
    </submittedName>
</protein>
<proteinExistence type="predicted"/>
<reference evidence="1 2" key="1">
    <citation type="journal article" date="2024" name="G3 (Bethesda)">
        <title>Genome assembly of Hibiscus sabdariffa L. provides insights into metabolisms of medicinal natural products.</title>
        <authorList>
            <person name="Kim T."/>
        </authorList>
    </citation>
    <scope>NUCLEOTIDE SEQUENCE [LARGE SCALE GENOMIC DNA]</scope>
    <source>
        <strain evidence="1">TK-2024</strain>
        <tissue evidence="1">Old leaves</tissue>
    </source>
</reference>
<name>A0ABR2B9S9_9ROSI</name>
<gene>
    <name evidence="1" type="ORF">V6N12_036757</name>
</gene>
<evidence type="ECO:0000313" key="2">
    <source>
        <dbReference type="Proteomes" id="UP001472677"/>
    </source>
</evidence>
<comment type="caution">
    <text evidence="1">The sequence shown here is derived from an EMBL/GenBank/DDBJ whole genome shotgun (WGS) entry which is preliminary data.</text>
</comment>
<keyword evidence="2" id="KW-1185">Reference proteome</keyword>
<dbReference type="PANTHER" id="PTHR35046">
    <property type="entry name" value="ZINC KNUCKLE (CCHC-TYPE) FAMILY PROTEIN"/>
    <property type="match status" value="1"/>
</dbReference>
<dbReference type="Gene3D" id="2.40.70.10">
    <property type="entry name" value="Acid Proteases"/>
    <property type="match status" value="1"/>
</dbReference>
<dbReference type="CDD" id="cd00303">
    <property type="entry name" value="retropepsin_like"/>
    <property type="match status" value="1"/>
</dbReference>
<sequence length="123" mass="14357">MVDKLGLKTTKHPDPYKLEWLNNGGELKVTKQVVVPFSIGRYKDEVKCDVCPMDACHLLLGRPWQYDKRVLYDCFTNRYSFTHEGKKVILAPLTPSEVHQDQVRLKVSIEAWRTSKKKNEHEN</sequence>
<organism evidence="1 2">
    <name type="scientific">Hibiscus sabdariffa</name>
    <name type="common">roselle</name>
    <dbReference type="NCBI Taxonomy" id="183260"/>
    <lineage>
        <taxon>Eukaryota</taxon>
        <taxon>Viridiplantae</taxon>
        <taxon>Streptophyta</taxon>
        <taxon>Embryophyta</taxon>
        <taxon>Tracheophyta</taxon>
        <taxon>Spermatophyta</taxon>
        <taxon>Magnoliopsida</taxon>
        <taxon>eudicotyledons</taxon>
        <taxon>Gunneridae</taxon>
        <taxon>Pentapetalae</taxon>
        <taxon>rosids</taxon>
        <taxon>malvids</taxon>
        <taxon>Malvales</taxon>
        <taxon>Malvaceae</taxon>
        <taxon>Malvoideae</taxon>
        <taxon>Hibiscus</taxon>
    </lineage>
</organism>
<dbReference type="EMBL" id="JBBPBM010000149">
    <property type="protein sequence ID" value="KAK8503584.1"/>
    <property type="molecule type" value="Genomic_DNA"/>
</dbReference>
<evidence type="ECO:0000313" key="1">
    <source>
        <dbReference type="EMBL" id="KAK8503584.1"/>
    </source>
</evidence>
<dbReference type="InterPro" id="IPR021109">
    <property type="entry name" value="Peptidase_aspartic_dom_sf"/>
</dbReference>
<dbReference type="PANTHER" id="PTHR35046:SF9">
    <property type="entry name" value="RNA-DIRECTED DNA POLYMERASE"/>
    <property type="match status" value="1"/>
</dbReference>